<dbReference type="SUPFAM" id="SSF55166">
    <property type="entry name" value="Hedgehog/DD-peptidase"/>
    <property type="match status" value="1"/>
</dbReference>
<dbReference type="InterPro" id="IPR009045">
    <property type="entry name" value="Zn_M74/Hedgehog-like"/>
</dbReference>
<dbReference type="InterPro" id="IPR039561">
    <property type="entry name" value="Peptidase_M15C"/>
</dbReference>
<evidence type="ECO:0000259" key="1">
    <source>
        <dbReference type="Pfam" id="PF13539"/>
    </source>
</evidence>
<dbReference type="PATRIC" id="fig|36849.3.peg.4298"/>
<keyword evidence="3" id="KW-1185">Reference proteome</keyword>
<dbReference type="Gene3D" id="3.30.1380.10">
    <property type="match status" value="1"/>
</dbReference>
<name>A0A0N8NSK4_9CLOT</name>
<dbReference type="OrthoDB" id="9799970at2"/>
<reference evidence="2 3" key="1">
    <citation type="submission" date="2015-09" db="EMBL/GenBank/DDBJ databases">
        <title>Genome sequence of Oxobacter pfennigii DSM 3222.</title>
        <authorList>
            <person name="Poehlein A."/>
            <person name="Bengelsdorf F.R."/>
            <person name="Schiel-Bengelsdorf B."/>
            <person name="Duerre P."/>
            <person name="Daniel R."/>
        </authorList>
    </citation>
    <scope>NUCLEOTIDE SEQUENCE [LARGE SCALE GENOMIC DNA]</scope>
    <source>
        <strain evidence="2 3">DSM 3222</strain>
    </source>
</reference>
<dbReference type="Pfam" id="PF13539">
    <property type="entry name" value="Peptidase_M15_4"/>
    <property type="match status" value="1"/>
</dbReference>
<dbReference type="EMBL" id="LKET01000068">
    <property type="protein sequence ID" value="KPU42280.1"/>
    <property type="molecule type" value="Genomic_DNA"/>
</dbReference>
<comment type="caution">
    <text evidence="2">The sequence shown here is derived from an EMBL/GenBank/DDBJ whole genome shotgun (WGS) entry which is preliminary data.</text>
</comment>
<dbReference type="GO" id="GO:0008233">
    <property type="term" value="F:peptidase activity"/>
    <property type="evidence" value="ECO:0007669"/>
    <property type="project" value="InterPro"/>
</dbReference>
<accession>A0A0N8NSK4</accession>
<dbReference type="Proteomes" id="UP000050326">
    <property type="component" value="Unassembled WGS sequence"/>
</dbReference>
<sequence>MKKSLLCVLLFISVICLGCKSIVLSSLNQLEDDYEIIMKRDILCLMMAYPDYITGAEKMENESVFIIMKSGKRVLYDDKRQKTFEMKMSNPDIQDMMEVIYPINDIKALMPLECDPGRIRVYSILKEVYGSTKEKIQSNLTGVKFGYKSLSFNKNNNAACALTEVSKELIPLAYNKSKIYSCLFPPSGTFNYRNISGTNLLSPHSFGIAIDLSKDKRDYWKWTNRETGEKRMLSYPREIVKIFEKNNFIWGGKWGHFDILHFEYRPEIIYKALYFSKAPDKDSPWYSGLDKRDDNIRKYIETIDNAL</sequence>
<gene>
    <name evidence="2" type="ORF">OXPF_40650</name>
</gene>
<proteinExistence type="predicted"/>
<dbReference type="AlphaFoldDB" id="A0A0N8NSK4"/>
<protein>
    <recommendedName>
        <fullName evidence="1">Peptidase M15C domain-containing protein</fullName>
    </recommendedName>
</protein>
<dbReference type="RefSeq" id="WP_054877009.1">
    <property type="nucleotide sequence ID" value="NZ_LKET01000068.1"/>
</dbReference>
<evidence type="ECO:0000313" key="2">
    <source>
        <dbReference type="EMBL" id="KPU42280.1"/>
    </source>
</evidence>
<evidence type="ECO:0000313" key="3">
    <source>
        <dbReference type="Proteomes" id="UP000050326"/>
    </source>
</evidence>
<dbReference type="STRING" id="36849.OXPF_40650"/>
<feature type="domain" description="Peptidase M15C" evidence="1">
    <location>
        <begin position="197"/>
        <end position="264"/>
    </location>
</feature>
<organism evidence="2 3">
    <name type="scientific">Oxobacter pfennigii</name>
    <dbReference type="NCBI Taxonomy" id="36849"/>
    <lineage>
        <taxon>Bacteria</taxon>
        <taxon>Bacillati</taxon>
        <taxon>Bacillota</taxon>
        <taxon>Clostridia</taxon>
        <taxon>Eubacteriales</taxon>
        <taxon>Clostridiaceae</taxon>
        <taxon>Oxobacter</taxon>
    </lineage>
</organism>